<feature type="region of interest" description="Disordered" evidence="8">
    <location>
        <begin position="1"/>
        <end position="42"/>
    </location>
</feature>
<dbReference type="Gene3D" id="3.30.230.10">
    <property type="match status" value="1"/>
</dbReference>
<evidence type="ECO:0000256" key="2">
    <source>
        <dbReference type="ARBA" id="ARBA00022694"/>
    </source>
</evidence>
<dbReference type="InterPro" id="IPR020539">
    <property type="entry name" value="RNase_P_CS"/>
</dbReference>
<evidence type="ECO:0000256" key="5">
    <source>
        <dbReference type="ARBA" id="ARBA00022801"/>
    </source>
</evidence>
<evidence type="ECO:0000256" key="4">
    <source>
        <dbReference type="ARBA" id="ARBA00022759"/>
    </source>
</evidence>
<evidence type="ECO:0000256" key="6">
    <source>
        <dbReference type="ARBA" id="ARBA00022884"/>
    </source>
</evidence>
<reference evidence="9" key="1">
    <citation type="submission" date="2022-06" db="EMBL/GenBank/DDBJ databases">
        <title>Genomic Encyclopedia of Archaeal and Bacterial Type Strains, Phase II (KMG-II): from individual species to whole genera.</title>
        <authorList>
            <person name="Goeker M."/>
        </authorList>
    </citation>
    <scope>NUCLEOTIDE SEQUENCE</scope>
    <source>
        <strain evidence="9">DSM 43935</strain>
    </source>
</reference>
<dbReference type="PANTHER" id="PTHR33992:SF1">
    <property type="entry name" value="RIBONUCLEASE P PROTEIN COMPONENT"/>
    <property type="match status" value="1"/>
</dbReference>
<keyword evidence="3" id="KW-0540">Nuclease</keyword>
<dbReference type="GO" id="GO:0004526">
    <property type="term" value="F:ribonuclease P activity"/>
    <property type="evidence" value="ECO:0007669"/>
    <property type="project" value="UniProtKB-UniRule"/>
</dbReference>
<keyword evidence="4" id="KW-0255">Endonuclease</keyword>
<evidence type="ECO:0000256" key="7">
    <source>
        <dbReference type="NCBIfam" id="TIGR00188"/>
    </source>
</evidence>
<dbReference type="EMBL" id="JAMTCK010000016">
    <property type="protein sequence ID" value="MCP2168967.1"/>
    <property type="molecule type" value="Genomic_DNA"/>
</dbReference>
<keyword evidence="5" id="KW-0378">Hydrolase</keyword>
<evidence type="ECO:0000313" key="9">
    <source>
        <dbReference type="EMBL" id="MCP2168967.1"/>
    </source>
</evidence>
<dbReference type="GO" id="GO:0000049">
    <property type="term" value="F:tRNA binding"/>
    <property type="evidence" value="ECO:0007669"/>
    <property type="project" value="InterPro"/>
</dbReference>
<keyword evidence="10" id="KW-1185">Reference proteome</keyword>
<sequence>MVHALTAPAVPGTEAAGPGTADGTRPHDTRRDDTPTLDGPSTRVGFVVSKAVGNAVIRHRVARKLRHLMRDRLDALPPGTRLVVRALPAAATSTSAELGADLDGVFRRLRLLAPPAQIEQGGAR</sequence>
<dbReference type="AlphaFoldDB" id="A0AAE3KJE0"/>
<dbReference type="InterPro" id="IPR020568">
    <property type="entry name" value="Ribosomal_Su5_D2-typ_SF"/>
</dbReference>
<dbReference type="PANTHER" id="PTHR33992">
    <property type="entry name" value="RIBONUCLEASE P PROTEIN COMPONENT"/>
    <property type="match status" value="1"/>
</dbReference>
<evidence type="ECO:0000256" key="8">
    <source>
        <dbReference type="SAM" id="MobiDB-lite"/>
    </source>
</evidence>
<dbReference type="GO" id="GO:0030677">
    <property type="term" value="C:ribonuclease P complex"/>
    <property type="evidence" value="ECO:0007669"/>
    <property type="project" value="TreeGrafter"/>
</dbReference>
<dbReference type="InterPro" id="IPR000100">
    <property type="entry name" value="RNase_P"/>
</dbReference>
<dbReference type="SUPFAM" id="SSF54211">
    <property type="entry name" value="Ribosomal protein S5 domain 2-like"/>
    <property type="match status" value="1"/>
</dbReference>
<keyword evidence="2" id="KW-0819">tRNA processing</keyword>
<dbReference type="InterPro" id="IPR014721">
    <property type="entry name" value="Ribsml_uS5_D2-typ_fold_subgr"/>
</dbReference>
<dbReference type="PROSITE" id="PS00648">
    <property type="entry name" value="RIBONUCLEASE_P"/>
    <property type="match status" value="1"/>
</dbReference>
<accession>A0AAE3KJE0</accession>
<feature type="compositionally biased region" description="Basic and acidic residues" evidence="8">
    <location>
        <begin position="24"/>
        <end position="34"/>
    </location>
</feature>
<dbReference type="EC" id="3.1.26.5" evidence="7"/>
<gene>
    <name evidence="9" type="ORF">LX83_005847</name>
</gene>
<evidence type="ECO:0000256" key="1">
    <source>
        <dbReference type="ARBA" id="ARBA00002663"/>
    </source>
</evidence>
<proteinExistence type="predicted"/>
<dbReference type="NCBIfam" id="TIGR00188">
    <property type="entry name" value="rnpA"/>
    <property type="match status" value="1"/>
</dbReference>
<comment type="caution">
    <text evidence="9">The sequence shown here is derived from an EMBL/GenBank/DDBJ whole genome shotgun (WGS) entry which is preliminary data.</text>
</comment>
<dbReference type="Pfam" id="PF00825">
    <property type="entry name" value="Ribonuclease_P"/>
    <property type="match status" value="1"/>
</dbReference>
<name>A0AAE3KJE0_9PSEU</name>
<keyword evidence="6" id="KW-0694">RNA-binding</keyword>
<evidence type="ECO:0000256" key="3">
    <source>
        <dbReference type="ARBA" id="ARBA00022722"/>
    </source>
</evidence>
<comment type="function">
    <text evidence="1">RNaseP catalyzes the removal of the 5'-leader sequence from pre-tRNA to produce the mature 5'-terminus. It can also cleave other RNA substrates such as 4.5S RNA. The protein component plays an auxiliary but essential role in vivo by binding to the 5'-leader sequence and broadening the substrate specificity of the ribozyme.</text>
</comment>
<evidence type="ECO:0000313" key="10">
    <source>
        <dbReference type="Proteomes" id="UP001206128"/>
    </source>
</evidence>
<dbReference type="Proteomes" id="UP001206128">
    <property type="component" value="Unassembled WGS sequence"/>
</dbReference>
<protein>
    <recommendedName>
        <fullName evidence="7">Ribonuclease P protein component</fullName>
        <ecNumber evidence="7">3.1.26.5</ecNumber>
    </recommendedName>
</protein>
<dbReference type="GO" id="GO:0042781">
    <property type="term" value="F:3'-tRNA processing endoribonuclease activity"/>
    <property type="evidence" value="ECO:0007669"/>
    <property type="project" value="TreeGrafter"/>
</dbReference>
<organism evidence="9 10">
    <name type="scientific">Goodfellowiella coeruleoviolacea</name>
    <dbReference type="NCBI Taxonomy" id="334858"/>
    <lineage>
        <taxon>Bacteria</taxon>
        <taxon>Bacillati</taxon>
        <taxon>Actinomycetota</taxon>
        <taxon>Actinomycetes</taxon>
        <taxon>Pseudonocardiales</taxon>
        <taxon>Pseudonocardiaceae</taxon>
        <taxon>Goodfellowiella</taxon>
    </lineage>
</organism>